<keyword evidence="3" id="KW-1185">Reference proteome</keyword>
<organism evidence="2 3">
    <name type="scientific">Ilumatobacter coccineus (strain NBRC 103263 / KCTC 29153 / YM16-304)</name>
    <dbReference type="NCBI Taxonomy" id="1313172"/>
    <lineage>
        <taxon>Bacteria</taxon>
        <taxon>Bacillati</taxon>
        <taxon>Actinomycetota</taxon>
        <taxon>Acidimicrobiia</taxon>
        <taxon>Acidimicrobiales</taxon>
        <taxon>Ilumatobacteraceae</taxon>
        <taxon>Ilumatobacter</taxon>
    </lineage>
</organism>
<dbReference type="Proteomes" id="UP000011863">
    <property type="component" value="Chromosome"/>
</dbReference>
<sequence length="154" mass="16265">MMTVAESPDLITTRFDGPAPEVSVSTDMIKRGLFVAPLLVAVCAVIWGGDGVWSSMYGIAIVLGNFALSAALIATAARISVALMMGATLFGYLIRLGLIFLAVWMVKDASWISLPALGSTIIVTHLGLLFWEMKFVALSLAHPGLKPTRAANGS</sequence>
<keyword evidence="1" id="KW-0812">Transmembrane</keyword>
<dbReference type="EMBL" id="AP012057">
    <property type="protein sequence ID" value="BAN01372.1"/>
    <property type="molecule type" value="Genomic_DNA"/>
</dbReference>
<proteinExistence type="predicted"/>
<reference evidence="2 3" key="1">
    <citation type="journal article" date="2013" name="Int. J. Syst. Evol. Microbiol.">
        <title>Ilumatobacter nonamiense sp. nov. and Ilumatobacter coccineum sp. nov., isolated from seashore sand.</title>
        <authorList>
            <person name="Matsumoto A."/>
            <person name="Kasai H."/>
            <person name="Matsuo Y."/>
            <person name="Shizuri Y."/>
            <person name="Ichikawa N."/>
            <person name="Fujita N."/>
            <person name="Omura S."/>
            <person name="Takahashi Y."/>
        </authorList>
    </citation>
    <scope>NUCLEOTIDE SEQUENCE [LARGE SCALE GENOMIC DNA]</scope>
    <source>
        <strain evidence="3">NBRC 103263 / KCTC 29153 / YM16-304</strain>
    </source>
</reference>
<feature type="transmembrane region" description="Helical" evidence="1">
    <location>
        <begin position="55"/>
        <end position="74"/>
    </location>
</feature>
<dbReference type="AlphaFoldDB" id="A0A6C7E5E2"/>
<evidence type="ECO:0008006" key="4">
    <source>
        <dbReference type="Google" id="ProtNLM"/>
    </source>
</evidence>
<feature type="transmembrane region" description="Helical" evidence="1">
    <location>
        <begin position="81"/>
        <end position="105"/>
    </location>
</feature>
<accession>A0A6C7E5E2</accession>
<protein>
    <recommendedName>
        <fullName evidence="4">ATP synthase subunit I</fullName>
    </recommendedName>
</protein>
<keyword evidence="1" id="KW-1133">Transmembrane helix</keyword>
<feature type="transmembrane region" description="Helical" evidence="1">
    <location>
        <begin position="111"/>
        <end position="131"/>
    </location>
</feature>
<gene>
    <name evidence="2" type="ORF">YM304_10580</name>
</gene>
<evidence type="ECO:0000256" key="1">
    <source>
        <dbReference type="SAM" id="Phobius"/>
    </source>
</evidence>
<evidence type="ECO:0000313" key="2">
    <source>
        <dbReference type="EMBL" id="BAN01372.1"/>
    </source>
</evidence>
<evidence type="ECO:0000313" key="3">
    <source>
        <dbReference type="Proteomes" id="UP000011863"/>
    </source>
</evidence>
<name>A0A6C7E5E2_ILUCY</name>
<dbReference type="KEGG" id="aym:YM304_10580"/>
<keyword evidence="1" id="KW-0472">Membrane</keyword>
<feature type="transmembrane region" description="Helical" evidence="1">
    <location>
        <begin position="32"/>
        <end position="49"/>
    </location>
</feature>